<evidence type="ECO:0000313" key="4">
    <source>
        <dbReference type="Proteomes" id="UP000248724"/>
    </source>
</evidence>
<dbReference type="Pfam" id="PF02720">
    <property type="entry name" value="DUF222"/>
    <property type="match status" value="1"/>
</dbReference>
<organism evidence="3 4">
    <name type="scientific">Candidatus Aeolococcus gillhamiae</name>
    <dbReference type="NCBI Taxonomy" id="3127015"/>
    <lineage>
        <taxon>Bacteria</taxon>
        <taxon>Bacillati</taxon>
        <taxon>Candidatus Dormiibacterota</taxon>
        <taxon>Candidatus Dormibacteria</taxon>
        <taxon>Candidatus Aeolococcales</taxon>
        <taxon>Candidatus Aeolococcaceae</taxon>
        <taxon>Candidatus Aeolococcus</taxon>
    </lineage>
</organism>
<dbReference type="GO" id="GO:0003676">
    <property type="term" value="F:nucleic acid binding"/>
    <property type="evidence" value="ECO:0007669"/>
    <property type="project" value="InterPro"/>
</dbReference>
<dbReference type="InterPro" id="IPR003870">
    <property type="entry name" value="DUF222"/>
</dbReference>
<dbReference type="InterPro" id="IPR003615">
    <property type="entry name" value="HNH_nuc"/>
</dbReference>
<dbReference type="AlphaFoldDB" id="A0A2W5Z1L5"/>
<feature type="domain" description="HNH nuclease" evidence="2">
    <location>
        <begin position="333"/>
        <end position="385"/>
    </location>
</feature>
<dbReference type="CDD" id="cd00085">
    <property type="entry name" value="HNHc"/>
    <property type="match status" value="1"/>
</dbReference>
<dbReference type="Proteomes" id="UP000248724">
    <property type="component" value="Unassembled WGS sequence"/>
</dbReference>
<gene>
    <name evidence="3" type="ORF">DLM65_11520</name>
</gene>
<evidence type="ECO:0000313" key="3">
    <source>
        <dbReference type="EMBL" id="PZR79040.1"/>
    </source>
</evidence>
<dbReference type="SMART" id="SM00507">
    <property type="entry name" value="HNHc"/>
    <property type="match status" value="1"/>
</dbReference>
<sequence>MSSMLATVESGIEHLTQAVNGLAVESIDNLTGHALGDDLVAIRRQIDRLEAEFVRRVHRFDRDNGALAEGAASTVSWLRGTCGLTSSAATDRVRMGRMLNELPMTMESFREGRAPFTNVSLIARLADDIGVEPTRTVERTLVDAAEKVDAGRMWYLTSYTRQRLDADGALDRDNRDHERRWFACDQTFGGVFILRGELDAEGGAIVKTALDALTPPTGPDDLRKTSQRRADALVELAARQLKSGNLPETHGQRPHLTLTTTLETLRRDDGAQPAELAKVGPIHAEAARRIACDAVRTIATAAASTDAAPADAATTANGAVLSVGRASRTIPAPIRTALVRRDKGCRFPGCDRPPEWTDGHHIKHWADGGETSLRNLVLLCRRHHRMVHERGWVLRLEPDGSVAVEEPRGRPALVRRL</sequence>
<name>A0A2W5Z1L5_9BACT</name>
<dbReference type="Pfam" id="PF01844">
    <property type="entry name" value="HNH"/>
    <property type="match status" value="1"/>
</dbReference>
<comment type="caution">
    <text evidence="3">The sequence shown here is derived from an EMBL/GenBank/DDBJ whole genome shotgun (WGS) entry which is preliminary data.</text>
</comment>
<dbReference type="GO" id="GO:0004519">
    <property type="term" value="F:endonuclease activity"/>
    <property type="evidence" value="ECO:0007669"/>
    <property type="project" value="InterPro"/>
</dbReference>
<dbReference type="EMBL" id="QHBU01000227">
    <property type="protein sequence ID" value="PZR79040.1"/>
    <property type="molecule type" value="Genomic_DNA"/>
</dbReference>
<dbReference type="InterPro" id="IPR002711">
    <property type="entry name" value="HNH"/>
</dbReference>
<evidence type="ECO:0000256" key="1">
    <source>
        <dbReference type="ARBA" id="ARBA00023450"/>
    </source>
</evidence>
<comment type="similarity">
    <text evidence="1">Belongs to the Rv1128c/1148c/1588c/1702c/1945/3466 family.</text>
</comment>
<dbReference type="Gene3D" id="1.10.30.50">
    <property type="match status" value="1"/>
</dbReference>
<proteinExistence type="inferred from homology"/>
<protein>
    <recommendedName>
        <fullName evidence="2">HNH nuclease domain-containing protein</fullName>
    </recommendedName>
</protein>
<reference evidence="3 4" key="1">
    <citation type="journal article" date="2017" name="Nature">
        <title>Atmospheric trace gases support primary production in Antarctic desert surface soil.</title>
        <authorList>
            <person name="Ji M."/>
            <person name="Greening C."/>
            <person name="Vanwonterghem I."/>
            <person name="Carere C.R."/>
            <person name="Bay S.K."/>
            <person name="Steen J.A."/>
            <person name="Montgomery K."/>
            <person name="Lines T."/>
            <person name="Beardall J."/>
            <person name="van Dorst J."/>
            <person name="Snape I."/>
            <person name="Stott M.B."/>
            <person name="Hugenholtz P."/>
            <person name="Ferrari B.C."/>
        </authorList>
    </citation>
    <scope>NUCLEOTIDE SEQUENCE [LARGE SCALE GENOMIC DNA]</scope>
    <source>
        <strain evidence="3">RRmetagenome_bin12</strain>
    </source>
</reference>
<dbReference type="GO" id="GO:0008270">
    <property type="term" value="F:zinc ion binding"/>
    <property type="evidence" value="ECO:0007669"/>
    <property type="project" value="InterPro"/>
</dbReference>
<evidence type="ECO:0000259" key="2">
    <source>
        <dbReference type="SMART" id="SM00507"/>
    </source>
</evidence>
<accession>A0A2W5Z1L5</accession>